<evidence type="ECO:0000313" key="3">
    <source>
        <dbReference type="Proteomes" id="UP000447873"/>
    </source>
</evidence>
<name>A0A8H3UQ44_VENIN</name>
<protein>
    <submittedName>
        <fullName evidence="1">Uncharacterized protein</fullName>
    </submittedName>
</protein>
<evidence type="ECO:0000313" key="4">
    <source>
        <dbReference type="Proteomes" id="UP000490939"/>
    </source>
</evidence>
<dbReference type="AlphaFoldDB" id="A0A8H3UQ44"/>
<dbReference type="Proteomes" id="UP000447873">
    <property type="component" value="Unassembled WGS sequence"/>
</dbReference>
<dbReference type="Proteomes" id="UP000490939">
    <property type="component" value="Unassembled WGS sequence"/>
</dbReference>
<evidence type="ECO:0000313" key="1">
    <source>
        <dbReference type="EMBL" id="KAE9973695.1"/>
    </source>
</evidence>
<gene>
    <name evidence="2" type="ORF">EG327_002162</name>
    <name evidence="1" type="ORF">EG328_004253</name>
</gene>
<comment type="caution">
    <text evidence="1">The sequence shown here is derived from an EMBL/GenBank/DDBJ whole genome shotgun (WGS) entry which is preliminary data.</text>
</comment>
<sequence length="93" mass="10105">MSLLAAPTVPLFRYFIFRLRLTSYAPATAGNLAIAATAIHGVGGKIVAYTLPTPGAAVHGFIYRLPDHTGNPIDVEEAQWEFCDVGELMDWVE</sequence>
<evidence type="ECO:0000313" key="2">
    <source>
        <dbReference type="EMBL" id="KAE9989860.1"/>
    </source>
</evidence>
<dbReference type="EMBL" id="WNWR01000165">
    <property type="protein sequence ID" value="KAE9989860.1"/>
    <property type="molecule type" value="Genomic_DNA"/>
</dbReference>
<dbReference type="EMBL" id="WNWS01000236">
    <property type="protein sequence ID" value="KAE9973695.1"/>
    <property type="molecule type" value="Genomic_DNA"/>
</dbReference>
<accession>A0A8H3UQ44</accession>
<organism evidence="1 3">
    <name type="scientific">Venturia inaequalis</name>
    <name type="common">Apple scab fungus</name>
    <dbReference type="NCBI Taxonomy" id="5025"/>
    <lineage>
        <taxon>Eukaryota</taxon>
        <taxon>Fungi</taxon>
        <taxon>Dikarya</taxon>
        <taxon>Ascomycota</taxon>
        <taxon>Pezizomycotina</taxon>
        <taxon>Dothideomycetes</taxon>
        <taxon>Pleosporomycetidae</taxon>
        <taxon>Venturiales</taxon>
        <taxon>Venturiaceae</taxon>
        <taxon>Venturia</taxon>
    </lineage>
</organism>
<reference evidence="1 3" key="1">
    <citation type="submission" date="2018-12" db="EMBL/GenBank/DDBJ databases">
        <title>Venturia inaequalis Genome Resource.</title>
        <authorList>
            <person name="Lichtner F.J."/>
        </authorList>
    </citation>
    <scope>NUCLEOTIDE SEQUENCE [LARGE SCALE GENOMIC DNA]</scope>
    <source>
        <strain evidence="1 3">120213</strain>
        <strain evidence="2 4">DMI_063113</strain>
    </source>
</reference>
<proteinExistence type="predicted"/>
<keyword evidence="4" id="KW-1185">Reference proteome</keyword>